<dbReference type="AlphaFoldDB" id="A0A1T5LZI3"/>
<dbReference type="PANTHER" id="PTHR32154:SF0">
    <property type="entry name" value="PYRUVATE-FLAVODOXIN OXIDOREDUCTASE-RELATED"/>
    <property type="match status" value="1"/>
</dbReference>
<dbReference type="InterPro" id="IPR050722">
    <property type="entry name" value="Pyruvate:ferred/Flavod_OxRd"/>
</dbReference>
<evidence type="ECO:0000313" key="5">
    <source>
        <dbReference type="EMBL" id="SKC80999.1"/>
    </source>
</evidence>
<evidence type="ECO:0000256" key="2">
    <source>
        <dbReference type="ARBA" id="ARBA00023002"/>
    </source>
</evidence>
<dbReference type="GO" id="GO:0016903">
    <property type="term" value="F:oxidoreductase activity, acting on the aldehyde or oxo group of donors"/>
    <property type="evidence" value="ECO:0007669"/>
    <property type="project" value="UniProtKB-ARBA"/>
</dbReference>
<dbReference type="EMBL" id="FUZT01000009">
    <property type="protein sequence ID" value="SKC80999.1"/>
    <property type="molecule type" value="Genomic_DNA"/>
</dbReference>
<dbReference type="InterPro" id="IPR029061">
    <property type="entry name" value="THDP-binding"/>
</dbReference>
<comment type="similarity">
    <text evidence="1">Belongs to the pyruvate:ferredoxin/flavodoxin oxidoreductase family.</text>
</comment>
<reference evidence="6" key="1">
    <citation type="submission" date="2017-02" db="EMBL/GenBank/DDBJ databases">
        <authorList>
            <person name="Varghese N."/>
            <person name="Submissions S."/>
        </authorList>
    </citation>
    <scope>NUCLEOTIDE SEQUENCE [LARGE SCALE GENOMIC DNA]</scope>
    <source>
        <strain evidence="6">M1</strain>
    </source>
</reference>
<dbReference type="STRING" id="36842.SAMN02194393_03521"/>
<dbReference type="InterPro" id="IPR033412">
    <property type="entry name" value="PFOR_II"/>
</dbReference>
<organism evidence="5 6">
    <name type="scientific">Maledivibacter halophilus</name>
    <dbReference type="NCBI Taxonomy" id="36842"/>
    <lineage>
        <taxon>Bacteria</taxon>
        <taxon>Bacillati</taxon>
        <taxon>Bacillota</taxon>
        <taxon>Clostridia</taxon>
        <taxon>Peptostreptococcales</taxon>
        <taxon>Caminicellaceae</taxon>
        <taxon>Maledivibacter</taxon>
    </lineage>
</organism>
<evidence type="ECO:0000259" key="3">
    <source>
        <dbReference type="Pfam" id="PF01855"/>
    </source>
</evidence>
<dbReference type="Pfam" id="PF17147">
    <property type="entry name" value="PFOR_II"/>
    <property type="match status" value="1"/>
</dbReference>
<gene>
    <name evidence="5" type="ORF">SAMN02194393_03521</name>
</gene>
<dbReference type="Gene3D" id="3.40.50.920">
    <property type="match status" value="1"/>
</dbReference>
<dbReference type="SUPFAM" id="SSF52518">
    <property type="entry name" value="Thiamin diphosphate-binding fold (THDP-binding)"/>
    <property type="match status" value="1"/>
</dbReference>
<name>A0A1T5LZI3_9FIRM</name>
<keyword evidence="5" id="KW-0670">Pyruvate</keyword>
<dbReference type="Pfam" id="PF01855">
    <property type="entry name" value="POR_N"/>
    <property type="match status" value="1"/>
</dbReference>
<dbReference type="SUPFAM" id="SSF52922">
    <property type="entry name" value="TK C-terminal domain-like"/>
    <property type="match status" value="1"/>
</dbReference>
<dbReference type="CDD" id="cd07034">
    <property type="entry name" value="TPP_PYR_PFOR_IOR-alpha_like"/>
    <property type="match status" value="1"/>
</dbReference>
<dbReference type="GO" id="GO:0019752">
    <property type="term" value="P:carboxylic acid metabolic process"/>
    <property type="evidence" value="ECO:0007669"/>
    <property type="project" value="UniProtKB-ARBA"/>
</dbReference>
<dbReference type="InterPro" id="IPR002880">
    <property type="entry name" value="Pyrv_Fd/Flavodoxin_OxRdtase_N"/>
</dbReference>
<accession>A0A1T5LZI3</accession>
<evidence type="ECO:0000256" key="1">
    <source>
        <dbReference type="ARBA" id="ARBA00009032"/>
    </source>
</evidence>
<dbReference type="OrthoDB" id="9794954at2"/>
<keyword evidence="2" id="KW-0560">Oxidoreductase</keyword>
<dbReference type="InterPro" id="IPR009014">
    <property type="entry name" value="Transketo_C/PFOR_II"/>
</dbReference>
<dbReference type="GO" id="GO:0006979">
    <property type="term" value="P:response to oxidative stress"/>
    <property type="evidence" value="ECO:0007669"/>
    <property type="project" value="TreeGrafter"/>
</dbReference>
<dbReference type="PANTHER" id="PTHR32154">
    <property type="entry name" value="PYRUVATE-FLAVODOXIN OXIDOREDUCTASE-RELATED"/>
    <property type="match status" value="1"/>
</dbReference>
<dbReference type="Gene3D" id="3.40.50.970">
    <property type="match status" value="1"/>
</dbReference>
<feature type="domain" description="Pyruvate:ferredoxin oxidoreductase core" evidence="4">
    <location>
        <begin position="261"/>
        <end position="361"/>
    </location>
</feature>
<sequence>MSHKMLDGNSAAVEAMKLARVQVISAYPITPQSSISEKLADIVASGELKAEYVRVESEHSAMSVATAAQLTGVRAATATASNGLALMHEVLSMTSGNRVPLVMPVVNRGIAAPWTLWCEHGDAMAERDSGWMQFYCQNVQEVLDLQLMAYRVAEDENVLTPAMVCLDGFFLSHSMQKIDVPEQETVDKFIGEYRPKNTYLDTKDPMFICDLTSPGEYTEMRYQQKTAFDNAIEVIEKVQDEFYKTFKRKLSIVEGYKTDDADVVLVTLGSMTGTAKYVVNKFREEGKKVGVAKLTVFRPFPAEYIRKLLGDKKVIGVFDRSAGLGGQGGPVWSEINCALKELDCDIRDYIGGLGGRDVPPATIEKIFNELLEIHEGKGENHTQWIDVKDNAMDIRQVIKNV</sequence>
<keyword evidence="6" id="KW-1185">Reference proteome</keyword>
<feature type="domain" description="Pyruvate flavodoxin/ferredoxin oxidoreductase pyrimidine binding" evidence="3">
    <location>
        <begin position="14"/>
        <end position="239"/>
    </location>
</feature>
<dbReference type="Proteomes" id="UP000190285">
    <property type="component" value="Unassembled WGS sequence"/>
</dbReference>
<proteinExistence type="inferred from homology"/>
<dbReference type="FunFam" id="3.40.50.970:FF:000012">
    <property type="entry name" value="Pyruvate:ferredoxin (Flavodoxin) oxidoreductase"/>
    <property type="match status" value="1"/>
</dbReference>
<evidence type="ECO:0000259" key="4">
    <source>
        <dbReference type="Pfam" id="PF17147"/>
    </source>
</evidence>
<dbReference type="FunFam" id="3.40.50.920:FF:000010">
    <property type="entry name" value="Pyruvate ferredoxin oxidoreductase, alpha subunit"/>
    <property type="match status" value="1"/>
</dbReference>
<protein>
    <submittedName>
        <fullName evidence="5">Pyruvate ferredoxin oxidoreductase, alpha subunit</fullName>
    </submittedName>
</protein>
<evidence type="ECO:0000313" key="6">
    <source>
        <dbReference type="Proteomes" id="UP000190285"/>
    </source>
</evidence>
<dbReference type="RefSeq" id="WP_079493330.1">
    <property type="nucleotide sequence ID" value="NZ_FUZT01000009.1"/>
</dbReference>